<name>A0A1G6SBA5_9BURK</name>
<keyword evidence="3" id="KW-1185">Reference proteome</keyword>
<protein>
    <submittedName>
        <fullName evidence="2">CoA:oxalate CoA-transferase</fullName>
    </submittedName>
</protein>
<dbReference type="InterPro" id="IPR023606">
    <property type="entry name" value="CoA-Trfase_III_dom_1_sf"/>
</dbReference>
<dbReference type="Proteomes" id="UP000198908">
    <property type="component" value="Unassembled WGS sequence"/>
</dbReference>
<dbReference type="InterPro" id="IPR044855">
    <property type="entry name" value="CoA-Trfase_III_dom3_sf"/>
</dbReference>
<dbReference type="Gene3D" id="3.40.50.10540">
    <property type="entry name" value="Crotonobetainyl-coa:carnitine coa-transferase, domain 1"/>
    <property type="match status" value="1"/>
</dbReference>
<organism evidence="2 3">
    <name type="scientific">Paraburkholderia lycopersici</name>
    <dbReference type="NCBI Taxonomy" id="416944"/>
    <lineage>
        <taxon>Bacteria</taxon>
        <taxon>Pseudomonadati</taxon>
        <taxon>Pseudomonadota</taxon>
        <taxon>Betaproteobacteria</taxon>
        <taxon>Burkholderiales</taxon>
        <taxon>Burkholderiaceae</taxon>
        <taxon>Paraburkholderia</taxon>
    </lineage>
</organism>
<dbReference type="InterPro" id="IPR003673">
    <property type="entry name" value="CoA-Trfase_fam_III"/>
</dbReference>
<evidence type="ECO:0000256" key="1">
    <source>
        <dbReference type="ARBA" id="ARBA00022679"/>
    </source>
</evidence>
<dbReference type="EMBL" id="FMYQ01000015">
    <property type="protein sequence ID" value="SDD13951.1"/>
    <property type="molecule type" value="Genomic_DNA"/>
</dbReference>
<dbReference type="RefSeq" id="WP_091998920.1">
    <property type="nucleotide sequence ID" value="NZ_FMYQ01000015.1"/>
</dbReference>
<keyword evidence="1 2" id="KW-0808">Transferase</keyword>
<gene>
    <name evidence="2" type="ORF">SAMN05421548_1154</name>
</gene>
<dbReference type="InterPro" id="IPR050483">
    <property type="entry name" value="CoA-transferase_III_domain"/>
</dbReference>
<evidence type="ECO:0000313" key="2">
    <source>
        <dbReference type="EMBL" id="SDD13951.1"/>
    </source>
</evidence>
<dbReference type="AlphaFoldDB" id="A0A1G6SBA5"/>
<sequence>MTLPALPLDGIRVIDFSRVLAGPLCSALLGDLGAEVIKIEPPTGDDYRAIGPFSGGESGLFHAMNRNKQSVVIDLKRDEGRALAQALCAQADVVVENFRPGVAERLGIGYAELSARHPALVYASVSGFGQTGPESHRPAYDIILQAMCGLMDVTGSPDGAPTLVGDSISDAVSGLFASWGVLAALLARERTGKGTHVDVAMFDATLGLTAGMVARYATSGVAPRRVGNRHASSAPFGAYRAKDGYFVVAVLNNRLFERFAHAISHPELIDDARFADDAMRSENEAALRACIESWAELHSVAEVNARLSDVGIPVAPIQNISEALESEQARERGLLIETRSADGGTLRLPRQPVHFSAWPGTRTTRAPGLGEHTQQVLEKYLDLDTERVAALRESGVLGHEHADAAGARSEMIRNANNA</sequence>
<dbReference type="OrthoDB" id="5294844at2"/>
<dbReference type="PANTHER" id="PTHR48207">
    <property type="entry name" value="SUCCINATE--HYDROXYMETHYLGLUTARATE COA-TRANSFERASE"/>
    <property type="match status" value="1"/>
</dbReference>
<dbReference type="GO" id="GO:0008410">
    <property type="term" value="F:CoA-transferase activity"/>
    <property type="evidence" value="ECO:0007669"/>
    <property type="project" value="TreeGrafter"/>
</dbReference>
<dbReference type="Gene3D" id="3.30.1540.10">
    <property type="entry name" value="formyl-coa transferase, domain 3"/>
    <property type="match status" value="1"/>
</dbReference>
<dbReference type="STRING" id="416944.SAMN05421548_1154"/>
<reference evidence="3" key="1">
    <citation type="submission" date="2016-09" db="EMBL/GenBank/DDBJ databases">
        <authorList>
            <person name="Varghese N."/>
            <person name="Submissions S."/>
        </authorList>
    </citation>
    <scope>NUCLEOTIDE SEQUENCE [LARGE SCALE GENOMIC DNA]</scope>
    <source>
        <strain evidence="3">TNe-862</strain>
    </source>
</reference>
<dbReference type="Pfam" id="PF02515">
    <property type="entry name" value="CoA_transf_3"/>
    <property type="match status" value="1"/>
</dbReference>
<dbReference type="PANTHER" id="PTHR48207:SF3">
    <property type="entry name" value="SUCCINATE--HYDROXYMETHYLGLUTARATE COA-TRANSFERASE"/>
    <property type="match status" value="1"/>
</dbReference>
<dbReference type="SUPFAM" id="SSF89796">
    <property type="entry name" value="CoA-transferase family III (CaiB/BaiF)"/>
    <property type="match status" value="1"/>
</dbReference>
<accession>A0A1G6SBA5</accession>
<evidence type="ECO:0000313" key="3">
    <source>
        <dbReference type="Proteomes" id="UP000198908"/>
    </source>
</evidence>
<proteinExistence type="predicted"/>